<evidence type="ECO:0000313" key="1">
    <source>
        <dbReference type="EMBL" id="AKP67666.1"/>
    </source>
</evidence>
<gene>
    <name evidence="1" type="ORF">ABM34_09090</name>
</gene>
<dbReference type="PANTHER" id="PTHR38479:SF2">
    <property type="entry name" value="WINGED HELIX DNA-BINDING DOMAIN-CONTAINING PROTEIN"/>
    <property type="match status" value="1"/>
</dbReference>
<dbReference type="PATRIC" id="fig|1007676.4.peg.1840"/>
<dbReference type="InterPro" id="IPR009351">
    <property type="entry name" value="AlkZ-like"/>
</dbReference>
<dbReference type="EMBL" id="CP012034">
    <property type="protein sequence ID" value="AKP67666.1"/>
    <property type="molecule type" value="Genomic_DNA"/>
</dbReference>
<name>A0A0H4QKP1_9LACO</name>
<evidence type="ECO:0008006" key="3">
    <source>
        <dbReference type="Google" id="ProtNLM"/>
    </source>
</evidence>
<protein>
    <recommendedName>
        <fullName evidence="3">Winged helix DNA-binding domain-containing protein</fullName>
    </recommendedName>
</protein>
<keyword evidence="2" id="KW-1185">Reference proteome</keyword>
<dbReference type="KEGG" id="lgn:ABM34_09090"/>
<dbReference type="RefSeq" id="WP_048705171.1">
    <property type="nucleotide sequence ID" value="NZ_CP012034.1"/>
</dbReference>
<organism evidence="1 2">
    <name type="scientific">Companilactobacillus ginsenosidimutans</name>
    <dbReference type="NCBI Taxonomy" id="1007676"/>
    <lineage>
        <taxon>Bacteria</taxon>
        <taxon>Bacillati</taxon>
        <taxon>Bacillota</taxon>
        <taxon>Bacilli</taxon>
        <taxon>Lactobacillales</taxon>
        <taxon>Lactobacillaceae</taxon>
        <taxon>Companilactobacillus</taxon>
    </lineage>
</organism>
<accession>A0A0H4QKP1</accession>
<reference evidence="2" key="1">
    <citation type="submission" date="2015-07" db="EMBL/GenBank/DDBJ databases">
        <title>Lactobacillus ginsenosidimutans/EMML 3141/ whole genome sequencing.</title>
        <authorList>
            <person name="Kim M.K."/>
            <person name="Im W.-T."/>
            <person name="Srinivasan S."/>
            <person name="Lee J.-J."/>
        </authorList>
    </citation>
    <scope>NUCLEOTIDE SEQUENCE [LARGE SCALE GENOMIC DNA]</scope>
    <source>
        <strain evidence="2">EMML 3041</strain>
    </source>
</reference>
<dbReference type="PANTHER" id="PTHR38479">
    <property type="entry name" value="LMO0824 PROTEIN"/>
    <property type="match status" value="1"/>
</dbReference>
<dbReference type="Pfam" id="PF06224">
    <property type="entry name" value="AlkZ-like"/>
    <property type="match status" value="1"/>
</dbReference>
<dbReference type="Proteomes" id="UP000036106">
    <property type="component" value="Chromosome"/>
</dbReference>
<dbReference type="STRING" id="1007676.ABM34_09090"/>
<sequence>MNDSELFAYRIFKHGLVSQVSDILTPFTRIIGIQAQNQRAAELNVALQTGSTMEKLNNLYDSDKIVRAWGQRWTVHLFTHDDWQLVINARQNEKLPNMYFRGIPNEIHEAVSYISSVLEDQKELTRGEYQKSMMSKFDWYKDCPHNTDYTIFQILTAQGKLASNPHHSQQGMPLIYQADFVRQDQLTATTELIKRYIHGFGPASINDFVKWSGIRISNVRPAWEKVESEFCPILWRDQTLWMDQKIDSTTFAEIEEMVSAKTVIAAGFCSLMTGYLDKSWFVDPDIQKKMWSVNGLLKAPIIAHGKVAGKWNYNLTNKKIKFEVEKWSQFNSRQLEQNFHKIAKFLNREYDGCTVI</sequence>
<proteinExistence type="predicted"/>
<dbReference type="AlphaFoldDB" id="A0A0H4QKP1"/>
<evidence type="ECO:0000313" key="2">
    <source>
        <dbReference type="Proteomes" id="UP000036106"/>
    </source>
</evidence>